<reference evidence="2" key="1">
    <citation type="submission" date="2023-07" db="EMBL/GenBank/DDBJ databases">
        <title>draft genome sequence of fig (Ficus carica).</title>
        <authorList>
            <person name="Takahashi T."/>
            <person name="Nishimura K."/>
        </authorList>
    </citation>
    <scope>NUCLEOTIDE SEQUENCE</scope>
</reference>
<comment type="caution">
    <text evidence="2">The sequence shown here is derived from an EMBL/GenBank/DDBJ whole genome shotgun (WGS) entry which is preliminary data.</text>
</comment>
<dbReference type="Proteomes" id="UP001187192">
    <property type="component" value="Unassembled WGS sequence"/>
</dbReference>
<evidence type="ECO:0000313" key="2">
    <source>
        <dbReference type="EMBL" id="GMN21300.1"/>
    </source>
</evidence>
<dbReference type="AlphaFoldDB" id="A0AA87Z026"/>
<sequence length="69" mass="7808">MEETERGRRKTKVRARKWLSWDFMTRLDSDSTVVKLSTACCGRGEVATAMADGGTNLGDDISRKREEIK</sequence>
<name>A0AA87Z026_FICCA</name>
<gene>
    <name evidence="2" type="ORF">TIFTF001_050120</name>
    <name evidence="3" type="ORF">TIFTF001_050127</name>
</gene>
<evidence type="ECO:0000313" key="4">
    <source>
        <dbReference type="Proteomes" id="UP001187192"/>
    </source>
</evidence>
<proteinExistence type="predicted"/>
<organism evidence="2 4">
    <name type="scientific">Ficus carica</name>
    <name type="common">Common fig</name>
    <dbReference type="NCBI Taxonomy" id="3494"/>
    <lineage>
        <taxon>Eukaryota</taxon>
        <taxon>Viridiplantae</taxon>
        <taxon>Streptophyta</taxon>
        <taxon>Embryophyta</taxon>
        <taxon>Tracheophyta</taxon>
        <taxon>Spermatophyta</taxon>
        <taxon>Magnoliopsida</taxon>
        <taxon>eudicotyledons</taxon>
        <taxon>Gunneridae</taxon>
        <taxon>Pentapetalae</taxon>
        <taxon>rosids</taxon>
        <taxon>fabids</taxon>
        <taxon>Rosales</taxon>
        <taxon>Moraceae</taxon>
        <taxon>Ficeae</taxon>
        <taxon>Ficus</taxon>
    </lineage>
</organism>
<accession>A0AA87Z026</accession>
<dbReference type="EMBL" id="BTGU01007820">
    <property type="protein sequence ID" value="GMN21344.1"/>
    <property type="molecule type" value="Genomic_DNA"/>
</dbReference>
<evidence type="ECO:0000256" key="1">
    <source>
        <dbReference type="SAM" id="MobiDB-lite"/>
    </source>
</evidence>
<evidence type="ECO:0000313" key="3">
    <source>
        <dbReference type="EMBL" id="GMN21344.1"/>
    </source>
</evidence>
<keyword evidence="4" id="KW-1185">Reference proteome</keyword>
<protein>
    <submittedName>
        <fullName evidence="2">Uncharacterized protein</fullName>
    </submittedName>
</protein>
<dbReference type="EMBL" id="BTGU01007816">
    <property type="protein sequence ID" value="GMN21300.1"/>
    <property type="molecule type" value="Genomic_DNA"/>
</dbReference>
<feature type="compositionally biased region" description="Basic and acidic residues" evidence="1">
    <location>
        <begin position="60"/>
        <end position="69"/>
    </location>
</feature>
<feature type="region of interest" description="Disordered" evidence="1">
    <location>
        <begin position="49"/>
        <end position="69"/>
    </location>
</feature>